<feature type="region of interest" description="Disordered" evidence="1">
    <location>
        <begin position="535"/>
        <end position="602"/>
    </location>
</feature>
<feature type="region of interest" description="Disordered" evidence="1">
    <location>
        <begin position="410"/>
        <end position="429"/>
    </location>
</feature>
<gene>
    <name evidence="2" type="ORF">CAP_6057</name>
</gene>
<feature type="region of interest" description="Disordered" evidence="1">
    <location>
        <begin position="316"/>
        <end position="352"/>
    </location>
</feature>
<evidence type="ECO:0000256" key="1">
    <source>
        <dbReference type="SAM" id="MobiDB-lite"/>
    </source>
</evidence>
<proteinExistence type="predicted"/>
<organism evidence="2 3">
    <name type="scientific">Chondromyces apiculatus DSM 436</name>
    <dbReference type="NCBI Taxonomy" id="1192034"/>
    <lineage>
        <taxon>Bacteria</taxon>
        <taxon>Pseudomonadati</taxon>
        <taxon>Myxococcota</taxon>
        <taxon>Polyangia</taxon>
        <taxon>Polyangiales</taxon>
        <taxon>Polyangiaceae</taxon>
        <taxon>Chondromyces</taxon>
    </lineage>
</organism>
<feature type="region of interest" description="Disordered" evidence="1">
    <location>
        <begin position="1"/>
        <end position="42"/>
    </location>
</feature>
<feature type="compositionally biased region" description="Low complexity" evidence="1">
    <location>
        <begin position="470"/>
        <end position="505"/>
    </location>
</feature>
<dbReference type="AlphaFoldDB" id="A0A017TI43"/>
<feature type="region of interest" description="Disordered" evidence="1">
    <location>
        <begin position="470"/>
        <end position="511"/>
    </location>
</feature>
<feature type="compositionally biased region" description="Gly residues" evidence="1">
    <location>
        <begin position="328"/>
        <end position="345"/>
    </location>
</feature>
<comment type="caution">
    <text evidence="2">The sequence shown here is derived from an EMBL/GenBank/DDBJ whole genome shotgun (WGS) entry which is preliminary data.</text>
</comment>
<dbReference type="STRING" id="1192034.CAP_6057"/>
<keyword evidence="3" id="KW-1185">Reference proteome</keyword>
<reference evidence="2 3" key="1">
    <citation type="submission" date="2013-05" db="EMBL/GenBank/DDBJ databases">
        <title>Genome assembly of Chondromyces apiculatus DSM 436.</title>
        <authorList>
            <person name="Sharma G."/>
            <person name="Khatri I."/>
            <person name="Kaur C."/>
            <person name="Mayilraj S."/>
            <person name="Subramanian S."/>
        </authorList>
    </citation>
    <scope>NUCLEOTIDE SEQUENCE [LARGE SCALE GENOMIC DNA]</scope>
    <source>
        <strain evidence="2 3">DSM 436</strain>
    </source>
</reference>
<dbReference type="EMBL" id="ASRX01000005">
    <property type="protein sequence ID" value="EYF08296.1"/>
    <property type="molecule type" value="Genomic_DNA"/>
</dbReference>
<evidence type="ECO:0000313" key="2">
    <source>
        <dbReference type="EMBL" id="EYF08296.1"/>
    </source>
</evidence>
<feature type="compositionally biased region" description="Basic and acidic residues" evidence="1">
    <location>
        <begin position="316"/>
        <end position="327"/>
    </location>
</feature>
<name>A0A017TI43_9BACT</name>
<evidence type="ECO:0000313" key="3">
    <source>
        <dbReference type="Proteomes" id="UP000019678"/>
    </source>
</evidence>
<sequence>MRAAVSMGSGGATGGREARRGGGATGGGGATRTAGSGAGEGGAGAEAPIRGVSLVQYAAVKAAVAEGFALEEVLAVEGLKPRAFAAADLGWKQRVVAAPEVLAAYEVALAEAEDWLERPVEPLGDEVEAWASFLGSLGGAAGGPGGAELLAAHGLGLNDVSRLRRRWARRTEKDAMLGERLGELRARPGALGSLRVGPRVLRASRVVGGRPSEEGRAGAPGAMGAAGAASVEEALGLGLAEYAALCVELEALPGQRERVLRRHRVENEAAKAALDARWQAAFARDPTLATDCARLRAHHERRVAALVARAQEAEAGRAEAGRAEAGRAEGGAGEGGSGTMPGGRAFGAPALERGPGRGSRFVAPVALQVTAPLVDVPRGAALPFAKVEGEVVTAKAAAPKVLRAAESLTGTTPSLDIPRGPALPFAEAGTPAKTAGVHGALAQTAPTLDVPRGPALPFIREAAGPVSASASAVSRPAPGSTVPPSSSSSLSSSSSSAGLPSAAPTVRPAPRSALAETSLQVAIPRGLLEKAALPFRPGVGESGASAVPMPDQERKQVKEASGATPTPAAAQESKRGQEARPPVSAPTPSAGQEGRRVEGAPPLREPVEKVLSLAHYAALCVELAVTPEVRAAIFERYGLGDPAKRAAVDAAWKERLRSNPAEYGQWQEMYGRWYELRRQQGQQRKP</sequence>
<feature type="compositionally biased region" description="Gly residues" evidence="1">
    <location>
        <begin position="21"/>
        <end position="42"/>
    </location>
</feature>
<accession>A0A017TI43</accession>
<dbReference type="Proteomes" id="UP000019678">
    <property type="component" value="Unassembled WGS sequence"/>
</dbReference>
<protein>
    <submittedName>
        <fullName evidence="2">Uncharacterized protein</fullName>
    </submittedName>
</protein>